<evidence type="ECO:0000313" key="1">
    <source>
        <dbReference type="EMBL" id="QEM41744.1"/>
    </source>
</evidence>
<protein>
    <submittedName>
        <fullName evidence="1">Uncharacterized protein</fullName>
    </submittedName>
</protein>
<evidence type="ECO:0000313" key="2">
    <source>
        <dbReference type="Proteomes" id="UP000322144"/>
    </source>
</evidence>
<dbReference type="GeneID" id="77936765"/>
<proteinExistence type="predicted"/>
<organism evidence="1 2">
    <name type="scientific">Pseudomonas phage vB_PaeM_PS119XW</name>
    <dbReference type="NCBI Taxonomy" id="2601632"/>
    <lineage>
        <taxon>Viruses</taxon>
        <taxon>Duplodnaviria</taxon>
        <taxon>Heunggongvirae</taxon>
        <taxon>Uroviricota</taxon>
        <taxon>Caudoviricetes</taxon>
        <taxon>Chimalliviridae</taxon>
        <taxon>Pawinskivirus</taxon>
        <taxon>Pawinskivirus PS119XW</taxon>
    </lineage>
</organism>
<sequence length="67" mass="7834">MAITIPYTRLASFKNLDKNLRWGQAFHSHMELHKITNPEDKEWCDKLWNADDRTAADLLASVVDYNN</sequence>
<accession>A0A5C1K8S0</accession>
<dbReference type="RefSeq" id="YP_010660755.1">
    <property type="nucleotide sequence ID" value="NC_070882.1"/>
</dbReference>
<dbReference type="KEGG" id="vg:77936765"/>
<keyword evidence="2" id="KW-1185">Reference proteome</keyword>
<dbReference type="Proteomes" id="UP000322144">
    <property type="component" value="Segment"/>
</dbReference>
<dbReference type="EMBL" id="MN103543">
    <property type="protein sequence ID" value="QEM41744.1"/>
    <property type="molecule type" value="Genomic_DNA"/>
</dbReference>
<reference evidence="1 2" key="1">
    <citation type="submission" date="2019-06" db="EMBL/GenBank/DDBJ databases">
        <title>A distant relative of Phikzvirus genus phages from a therapeutic phage collection.</title>
        <authorList>
            <person name="Hejnowicz M.S."/>
            <person name="Dabrowski K."/>
            <person name="Gawor J."/>
            <person name="Weber-Dabrowska B."/>
            <person name="Gromadka R."/>
            <person name="Lobocka M.B."/>
        </authorList>
    </citation>
    <scope>NUCLEOTIDE SEQUENCE [LARGE SCALE GENOMIC DNA]</scope>
</reference>
<name>A0A5C1K8S0_9CAUD</name>